<accession>A0AAN9XYD7</accession>
<dbReference type="Proteomes" id="UP001367676">
    <property type="component" value="Unassembled WGS sequence"/>
</dbReference>
<proteinExistence type="predicted"/>
<gene>
    <name evidence="1" type="ORF">V9T40_014388</name>
</gene>
<sequence length="132" mass="15012">MRDLIMNTMKNTNTTNTTNMEDSETITIIMNMMKGTKVMAAMRNITNILNIMKDADTMTKSHMEGNMNIISSPARSWRDVRNGSLPDSENESDIDQYLSVELQSATDATVISGWLKFRDLKRVGIMIFTTFF</sequence>
<dbReference type="EMBL" id="JBBCAQ010000038">
    <property type="protein sequence ID" value="KAK7571916.1"/>
    <property type="molecule type" value="Genomic_DNA"/>
</dbReference>
<dbReference type="AlphaFoldDB" id="A0AAN9XYD7"/>
<organism evidence="1 2">
    <name type="scientific">Parthenolecanium corni</name>
    <dbReference type="NCBI Taxonomy" id="536013"/>
    <lineage>
        <taxon>Eukaryota</taxon>
        <taxon>Metazoa</taxon>
        <taxon>Ecdysozoa</taxon>
        <taxon>Arthropoda</taxon>
        <taxon>Hexapoda</taxon>
        <taxon>Insecta</taxon>
        <taxon>Pterygota</taxon>
        <taxon>Neoptera</taxon>
        <taxon>Paraneoptera</taxon>
        <taxon>Hemiptera</taxon>
        <taxon>Sternorrhyncha</taxon>
        <taxon>Coccoidea</taxon>
        <taxon>Coccidae</taxon>
        <taxon>Parthenolecanium</taxon>
    </lineage>
</organism>
<evidence type="ECO:0000313" key="2">
    <source>
        <dbReference type="Proteomes" id="UP001367676"/>
    </source>
</evidence>
<reference evidence="1 2" key="1">
    <citation type="submission" date="2024-03" db="EMBL/GenBank/DDBJ databases">
        <title>Adaptation during the transition from Ophiocordyceps entomopathogen to insect associate is accompanied by gene loss and intensified selection.</title>
        <authorList>
            <person name="Ward C.M."/>
            <person name="Onetto C.A."/>
            <person name="Borneman A.R."/>
        </authorList>
    </citation>
    <scope>NUCLEOTIDE SEQUENCE [LARGE SCALE GENOMIC DNA]</scope>
    <source>
        <strain evidence="1">AWRI1</strain>
        <tissue evidence="1">Single Adult Female</tissue>
    </source>
</reference>
<evidence type="ECO:0000313" key="1">
    <source>
        <dbReference type="EMBL" id="KAK7571916.1"/>
    </source>
</evidence>
<keyword evidence="2" id="KW-1185">Reference proteome</keyword>
<protein>
    <submittedName>
        <fullName evidence="1">Uncharacterized protein</fullName>
    </submittedName>
</protein>
<name>A0AAN9XYD7_9HEMI</name>
<comment type="caution">
    <text evidence="1">The sequence shown here is derived from an EMBL/GenBank/DDBJ whole genome shotgun (WGS) entry which is preliminary data.</text>
</comment>